<dbReference type="Gene3D" id="2.40.420.20">
    <property type="match status" value="1"/>
</dbReference>
<dbReference type="Pfam" id="PF25967">
    <property type="entry name" value="RND-MFP_C"/>
    <property type="match status" value="1"/>
</dbReference>
<dbReference type="Gene3D" id="2.40.30.170">
    <property type="match status" value="1"/>
</dbReference>
<dbReference type="Pfam" id="PF25917">
    <property type="entry name" value="BSH_RND"/>
    <property type="match status" value="1"/>
</dbReference>
<accession>A0A327VN72</accession>
<dbReference type="Gene3D" id="2.40.50.100">
    <property type="match status" value="1"/>
</dbReference>
<dbReference type="PANTHER" id="PTHR30158:SF23">
    <property type="entry name" value="MULTIDRUG RESISTANCE PROTEIN MEXA"/>
    <property type="match status" value="1"/>
</dbReference>
<evidence type="ECO:0000256" key="2">
    <source>
        <dbReference type="ARBA" id="ARBA00009477"/>
    </source>
</evidence>
<feature type="domain" description="Multidrug resistance protein MdtA-like barrel-sandwich hybrid" evidence="3">
    <location>
        <begin position="52"/>
        <end position="173"/>
    </location>
</feature>
<dbReference type="NCBIfam" id="TIGR01730">
    <property type="entry name" value="RND_mfp"/>
    <property type="match status" value="1"/>
</dbReference>
<dbReference type="InterPro" id="IPR006143">
    <property type="entry name" value="RND_pump_MFP"/>
</dbReference>
<sequence>MLMGLYAVVCHTGCTSSKGEEKEETTKFLVTSPLKMDTVITKEYVCQIRSIRNIELRAQEKGYLEGVAVDEGQAVKAGQLLFKIMPRLYEAELQKAEAETKAAEIEMQNTKVLADKNVVSANELALANAKLQKAKAEQSLAKVHLAFTDIRAPFDGIIDRLRLKQGSLVGDGDLLTTLSDNSHMWVYFNVSEPEYLDYKENLKSKDPLKVNLLMANKQVFAYPGVVETIEGEFNNETGNIAFRANFPNPDKLLRHGETGSILMPVHMKGALIIPQKATMEVMDKKYVFVVGKDNVVTMKPVTISAEMTDLYVIKDGLNENDKILLEGLRKVKDKDKITFDFEDPKQVIAHLKLPTE</sequence>
<dbReference type="SUPFAM" id="SSF111369">
    <property type="entry name" value="HlyD-like secretion proteins"/>
    <property type="match status" value="1"/>
</dbReference>
<proteinExistence type="inferred from homology"/>
<dbReference type="Pfam" id="PF25944">
    <property type="entry name" value="Beta-barrel_RND"/>
    <property type="match status" value="1"/>
</dbReference>
<dbReference type="Gene3D" id="1.10.287.470">
    <property type="entry name" value="Helix hairpin bin"/>
    <property type="match status" value="1"/>
</dbReference>
<dbReference type="Proteomes" id="UP000249819">
    <property type="component" value="Unassembled WGS sequence"/>
</dbReference>
<dbReference type="GO" id="GO:0022857">
    <property type="term" value="F:transmembrane transporter activity"/>
    <property type="evidence" value="ECO:0007669"/>
    <property type="project" value="InterPro"/>
</dbReference>
<comment type="similarity">
    <text evidence="2">Belongs to the membrane fusion protein (MFP) (TC 8.A.1) family.</text>
</comment>
<keyword evidence="7" id="KW-1185">Reference proteome</keyword>
<dbReference type="EMBL" id="QLMA01000010">
    <property type="protein sequence ID" value="RAJ74978.1"/>
    <property type="molecule type" value="Genomic_DNA"/>
</dbReference>
<comment type="subcellular location">
    <subcellularLocation>
        <location evidence="1">Cell envelope</location>
    </subcellularLocation>
</comment>
<organism evidence="6 7">
    <name type="scientific">Chitinophaga dinghuensis</name>
    <dbReference type="NCBI Taxonomy" id="1539050"/>
    <lineage>
        <taxon>Bacteria</taxon>
        <taxon>Pseudomonadati</taxon>
        <taxon>Bacteroidota</taxon>
        <taxon>Chitinophagia</taxon>
        <taxon>Chitinophagales</taxon>
        <taxon>Chitinophagaceae</taxon>
        <taxon>Chitinophaga</taxon>
    </lineage>
</organism>
<reference evidence="6 7" key="1">
    <citation type="submission" date="2018-06" db="EMBL/GenBank/DDBJ databases">
        <title>Genomic Encyclopedia of Archaeal and Bacterial Type Strains, Phase II (KMG-II): from individual species to whole genera.</title>
        <authorList>
            <person name="Goeker M."/>
        </authorList>
    </citation>
    <scope>NUCLEOTIDE SEQUENCE [LARGE SCALE GENOMIC DNA]</scope>
    <source>
        <strain evidence="6 7">DSM 29821</strain>
    </source>
</reference>
<protein>
    <submittedName>
        <fullName evidence="6">Membrane fusion protein (Multidrug efflux system)</fullName>
    </submittedName>
</protein>
<dbReference type="GO" id="GO:0005886">
    <property type="term" value="C:plasma membrane"/>
    <property type="evidence" value="ECO:0007669"/>
    <property type="project" value="TreeGrafter"/>
</dbReference>
<dbReference type="InterPro" id="IPR058627">
    <property type="entry name" value="MdtA-like_C"/>
</dbReference>
<name>A0A327VN72_9BACT</name>
<evidence type="ECO:0000259" key="4">
    <source>
        <dbReference type="Pfam" id="PF25944"/>
    </source>
</evidence>
<dbReference type="PRINTS" id="PR01490">
    <property type="entry name" value="RTXTOXIND"/>
</dbReference>
<evidence type="ECO:0000313" key="6">
    <source>
        <dbReference type="EMBL" id="RAJ74978.1"/>
    </source>
</evidence>
<dbReference type="GO" id="GO:0030313">
    <property type="term" value="C:cell envelope"/>
    <property type="evidence" value="ECO:0007669"/>
    <property type="project" value="UniProtKB-SubCell"/>
</dbReference>
<evidence type="ECO:0000256" key="1">
    <source>
        <dbReference type="ARBA" id="ARBA00004196"/>
    </source>
</evidence>
<dbReference type="AlphaFoldDB" id="A0A327VN72"/>
<evidence type="ECO:0000313" key="7">
    <source>
        <dbReference type="Proteomes" id="UP000249819"/>
    </source>
</evidence>
<feature type="domain" description="Multidrug resistance protein MdtA-like C-terminal permuted SH3" evidence="5">
    <location>
        <begin position="270"/>
        <end position="329"/>
    </location>
</feature>
<dbReference type="GO" id="GO:0046677">
    <property type="term" value="P:response to antibiotic"/>
    <property type="evidence" value="ECO:0007669"/>
    <property type="project" value="TreeGrafter"/>
</dbReference>
<gene>
    <name evidence="6" type="ORF">CLV59_11024</name>
</gene>
<dbReference type="InterPro" id="IPR058626">
    <property type="entry name" value="MdtA-like_b-barrel"/>
</dbReference>
<feature type="domain" description="Multidrug resistance protein MdtA-like beta-barrel" evidence="4">
    <location>
        <begin position="184"/>
        <end position="263"/>
    </location>
</feature>
<evidence type="ECO:0000259" key="3">
    <source>
        <dbReference type="Pfam" id="PF25917"/>
    </source>
</evidence>
<dbReference type="InterPro" id="IPR058625">
    <property type="entry name" value="MdtA-like_BSH"/>
</dbReference>
<evidence type="ECO:0000259" key="5">
    <source>
        <dbReference type="Pfam" id="PF25967"/>
    </source>
</evidence>
<dbReference type="PANTHER" id="PTHR30158">
    <property type="entry name" value="ACRA/E-RELATED COMPONENT OF DRUG EFFLUX TRANSPORTER"/>
    <property type="match status" value="1"/>
</dbReference>
<comment type="caution">
    <text evidence="6">The sequence shown here is derived from an EMBL/GenBank/DDBJ whole genome shotgun (WGS) entry which is preliminary data.</text>
</comment>